<name>G0AH79_COLFT</name>
<sequence length="340" mass="36938">MFRRMPPRRPDPVRSASGVAACEITVSKGEEQSSPFLLIFVPFFRAFRALNLTSYMQQYFQCGRYRLPVNTPQARPLVMGILNITPDSFSDGGQFHSLEFALSHAEQMIADGVDIIDIGGESSRPGSPALSLEEELDRVMPAIYALRDCGKPLSIDTYKPAVMREALAAGADLINDINGFRAPGALEAVSDSDCGLCVMHMQADPQTMQVKPEYQDVVAEVSAFLQERVAALEQAGISRNRISIDPGFGFGKTLAHNVALLQSMGDIQRALDLPLLAGMSRKTMLGELTGKALERRLAGSLAAALAAVSQGAKIVRVHDVAETVDALKVWQAAQRKKYND</sequence>
<keyword evidence="8 12" id="KW-0479">Metal-binding</keyword>
<dbReference type="EC" id="2.5.1.15" evidence="5 12"/>
<dbReference type="GO" id="GO:0004156">
    <property type="term" value="F:dihydropteroate synthase activity"/>
    <property type="evidence" value="ECO:0007669"/>
    <property type="project" value="UniProtKB-EC"/>
</dbReference>
<comment type="cofactor">
    <cofactor evidence="2 12">
        <name>Mg(2+)</name>
        <dbReference type="ChEBI" id="CHEBI:18420"/>
    </cofactor>
</comment>
<keyword evidence="15" id="KW-1185">Reference proteome</keyword>
<evidence type="ECO:0000259" key="13">
    <source>
        <dbReference type="PROSITE" id="PS50972"/>
    </source>
</evidence>
<dbReference type="PANTHER" id="PTHR20941:SF1">
    <property type="entry name" value="FOLIC ACID SYNTHESIS PROTEIN FOL1"/>
    <property type="match status" value="1"/>
</dbReference>
<evidence type="ECO:0000256" key="3">
    <source>
        <dbReference type="ARBA" id="ARBA00004763"/>
    </source>
</evidence>
<protein>
    <recommendedName>
        <fullName evidence="6 12">Dihydropteroate synthase</fullName>
        <shortName evidence="12">DHPS</shortName>
        <ecNumber evidence="5 12">2.5.1.15</ecNumber>
    </recommendedName>
    <alternativeName>
        <fullName evidence="11 12">Dihydropteroate pyrophosphorylase</fullName>
    </alternativeName>
</protein>
<dbReference type="InterPro" id="IPR045031">
    <property type="entry name" value="DHP_synth-like"/>
</dbReference>
<keyword evidence="7 12" id="KW-0808">Transferase</keyword>
<dbReference type="SUPFAM" id="SSF51717">
    <property type="entry name" value="Dihydropteroate synthetase-like"/>
    <property type="match status" value="1"/>
</dbReference>
<evidence type="ECO:0000256" key="5">
    <source>
        <dbReference type="ARBA" id="ARBA00012458"/>
    </source>
</evidence>
<comment type="pathway">
    <text evidence="3 12">Cofactor biosynthesis; tetrahydrofolate biosynthesis; 7,8-dihydrofolate from 2-amino-4-hydroxy-6-hydroxymethyl-7,8-dihydropteridine diphosphate and 4-aminobenzoate: step 1/2.</text>
</comment>
<comment type="function">
    <text evidence="12">Catalyzes the condensation of para-aminobenzoate (pABA) with 6-hydroxymethyl-7,8-dihydropterin diphosphate (DHPt-PP) to form 7,8-dihydropteroate (H2Pte), the immediate precursor of folate derivatives.</text>
</comment>
<dbReference type="PROSITE" id="PS00792">
    <property type="entry name" value="DHPS_1"/>
    <property type="match status" value="1"/>
</dbReference>
<reference evidence="14 15" key="4">
    <citation type="journal article" date="2010" name="Environ. Microbiol.">
        <title>The bacterial genus Collimonas: mycophagy, weathering and other adaptive solutions to life in oligotrophic soil environments.</title>
        <authorList>
            <person name="Leveau J.H."/>
            <person name="Uroz S."/>
            <person name="de Boer W."/>
        </authorList>
    </citation>
    <scope>NUCLEOTIDE SEQUENCE [LARGE SCALE GENOMIC DNA]</scope>
    <source>
        <strain evidence="14 15">Ter331</strain>
    </source>
</reference>
<dbReference type="GO" id="GO:0046654">
    <property type="term" value="P:tetrahydrofolate biosynthetic process"/>
    <property type="evidence" value="ECO:0007669"/>
    <property type="project" value="UniProtKB-UniPathway"/>
</dbReference>
<organism evidence="14 15">
    <name type="scientific">Collimonas fungivorans (strain Ter331)</name>
    <dbReference type="NCBI Taxonomy" id="1005048"/>
    <lineage>
        <taxon>Bacteria</taxon>
        <taxon>Pseudomonadati</taxon>
        <taxon>Pseudomonadota</taxon>
        <taxon>Betaproteobacteria</taxon>
        <taxon>Burkholderiales</taxon>
        <taxon>Oxalobacteraceae</taxon>
        <taxon>Collimonas</taxon>
    </lineage>
</organism>
<dbReference type="PANTHER" id="PTHR20941">
    <property type="entry name" value="FOLATE SYNTHESIS PROTEINS"/>
    <property type="match status" value="1"/>
</dbReference>
<dbReference type="NCBIfam" id="TIGR01496">
    <property type="entry name" value="DHPS"/>
    <property type="match status" value="1"/>
</dbReference>
<dbReference type="CDD" id="cd00739">
    <property type="entry name" value="DHPS"/>
    <property type="match status" value="1"/>
</dbReference>
<evidence type="ECO:0000256" key="6">
    <source>
        <dbReference type="ARBA" id="ARBA00016919"/>
    </source>
</evidence>
<feature type="domain" description="Pterin-binding" evidence="13">
    <location>
        <begin position="76"/>
        <end position="328"/>
    </location>
</feature>
<evidence type="ECO:0000256" key="12">
    <source>
        <dbReference type="RuleBase" id="RU361205"/>
    </source>
</evidence>
<evidence type="ECO:0000256" key="7">
    <source>
        <dbReference type="ARBA" id="ARBA00022679"/>
    </source>
</evidence>
<evidence type="ECO:0000313" key="14">
    <source>
        <dbReference type="EMBL" id="AEK62323.1"/>
    </source>
</evidence>
<reference evidence="14 15" key="3">
    <citation type="journal article" date="2008" name="FEMS Microbiol. Ecol.">
        <title>Identification and characterization of genes underlying chitinolysis in Collimonas fungivorans Ter331.</title>
        <authorList>
            <person name="Fritsche K."/>
            <person name="de Boer W."/>
            <person name="Gerards S."/>
            <person name="van den Berg M."/>
            <person name="van Veen J.A."/>
            <person name="Leveau J.H."/>
        </authorList>
    </citation>
    <scope>NUCLEOTIDE SEQUENCE [LARGE SCALE GENOMIC DNA]</scope>
    <source>
        <strain evidence="14 15">Ter331</strain>
    </source>
</reference>
<dbReference type="PROSITE" id="PS00793">
    <property type="entry name" value="DHPS_2"/>
    <property type="match status" value="1"/>
</dbReference>
<keyword evidence="9 12" id="KW-0460">Magnesium</keyword>
<reference evidence="14 15" key="1">
    <citation type="journal article" date="2004" name="Environ. Microbiol.">
        <title>Phylogeny-function analysis of (meta)genomic libraries: screening for expression of ribosomal RNA genes by large-insert library fluorescent in situ hybridization (LIL-FISH).</title>
        <authorList>
            <person name="Leveau J.H."/>
            <person name="Gerards S."/>
            <person name="de Boer W."/>
            <person name="van Veen J.A."/>
        </authorList>
    </citation>
    <scope>NUCLEOTIDE SEQUENCE [LARGE SCALE GENOMIC DNA]</scope>
    <source>
        <strain evidence="14 15">Ter331</strain>
    </source>
</reference>
<dbReference type="HOGENOM" id="CLU_008023_0_3_4"/>
<dbReference type="EMBL" id="CP002745">
    <property type="protein sequence ID" value="AEK62323.1"/>
    <property type="molecule type" value="Genomic_DNA"/>
</dbReference>
<evidence type="ECO:0000313" key="15">
    <source>
        <dbReference type="Proteomes" id="UP000008392"/>
    </source>
</evidence>
<accession>G0AH79</accession>
<reference evidence="14 15" key="5">
    <citation type="journal article" date="2011" name="ISME J.">
        <title>Dual transcriptional profiling of a bacterial/fungal confrontation: Collimonas fungivorans versus Aspergillus niger.</title>
        <authorList>
            <person name="Mela F."/>
            <person name="Fritsche K."/>
            <person name="de Boer W."/>
            <person name="van Veen J.A."/>
            <person name="de Graaff L.H."/>
            <person name="van den Berg M."/>
            <person name="Leveau J.H."/>
        </authorList>
    </citation>
    <scope>NUCLEOTIDE SEQUENCE [LARGE SCALE GENOMIC DNA]</scope>
    <source>
        <strain evidence="14 15">Ter331</strain>
    </source>
</reference>
<evidence type="ECO:0000256" key="2">
    <source>
        <dbReference type="ARBA" id="ARBA00001946"/>
    </source>
</evidence>
<evidence type="ECO:0000256" key="4">
    <source>
        <dbReference type="ARBA" id="ARBA00009503"/>
    </source>
</evidence>
<dbReference type="PROSITE" id="PS50972">
    <property type="entry name" value="PTERIN_BINDING"/>
    <property type="match status" value="1"/>
</dbReference>
<gene>
    <name evidence="14" type="primary">folP</name>
    <name evidence="14" type="ordered locus">CFU_2496</name>
</gene>
<dbReference type="InterPro" id="IPR000489">
    <property type="entry name" value="Pterin-binding_dom"/>
</dbReference>
<evidence type="ECO:0000256" key="1">
    <source>
        <dbReference type="ARBA" id="ARBA00000012"/>
    </source>
</evidence>
<evidence type="ECO:0000256" key="9">
    <source>
        <dbReference type="ARBA" id="ARBA00022842"/>
    </source>
</evidence>
<comment type="similarity">
    <text evidence="4 12">Belongs to the DHPS family.</text>
</comment>
<dbReference type="KEGG" id="cfu:CFU_2496"/>
<dbReference type="InterPro" id="IPR006390">
    <property type="entry name" value="DHP_synth_dom"/>
</dbReference>
<dbReference type="GO" id="GO:0046656">
    <property type="term" value="P:folic acid biosynthetic process"/>
    <property type="evidence" value="ECO:0007669"/>
    <property type="project" value="UniProtKB-KW"/>
</dbReference>
<dbReference type="eggNOG" id="COG0294">
    <property type="taxonomic scope" value="Bacteria"/>
</dbReference>
<dbReference type="Gene3D" id="3.20.20.20">
    <property type="entry name" value="Dihydropteroate synthase-like"/>
    <property type="match status" value="1"/>
</dbReference>
<dbReference type="FunFam" id="3.20.20.20:FF:000006">
    <property type="entry name" value="Dihydropteroate synthase"/>
    <property type="match status" value="1"/>
</dbReference>
<dbReference type="Proteomes" id="UP000008392">
    <property type="component" value="Chromosome"/>
</dbReference>
<evidence type="ECO:0000256" key="11">
    <source>
        <dbReference type="ARBA" id="ARBA00030193"/>
    </source>
</evidence>
<dbReference type="STRING" id="1005048.CFU_2496"/>
<dbReference type="AlphaFoldDB" id="G0AH79"/>
<dbReference type="GO" id="GO:0046872">
    <property type="term" value="F:metal ion binding"/>
    <property type="evidence" value="ECO:0007669"/>
    <property type="project" value="UniProtKB-KW"/>
</dbReference>
<reference evidence="14 15" key="2">
    <citation type="journal article" date="2006" name="J. Microbiol. Methods">
        <title>Genomic flank-sequencing of plasposon insertion sites for rapid identification of functional genes.</title>
        <authorList>
            <person name="Leveau J.H."/>
            <person name="Gerards S."/>
            <person name="Fritsche K."/>
            <person name="Zondag G."/>
            <person name="van Veen J.A."/>
        </authorList>
    </citation>
    <scope>NUCLEOTIDE SEQUENCE [LARGE SCALE GENOMIC DNA]</scope>
    <source>
        <strain evidence="14 15">Ter331</strain>
    </source>
</reference>
<dbReference type="UniPathway" id="UPA00077">
    <property type="reaction ID" value="UER00156"/>
</dbReference>
<reference evidence="15" key="6">
    <citation type="submission" date="2011-05" db="EMBL/GenBank/DDBJ databases">
        <title>Complete sequence of Collimonas fungivorans Ter331.</title>
        <authorList>
            <person name="Leveau J.H."/>
        </authorList>
    </citation>
    <scope>NUCLEOTIDE SEQUENCE [LARGE SCALE GENOMIC DNA]</scope>
    <source>
        <strain evidence="15">Ter331</strain>
    </source>
</reference>
<dbReference type="InterPro" id="IPR011005">
    <property type="entry name" value="Dihydropteroate_synth-like_sf"/>
</dbReference>
<keyword evidence="10 12" id="KW-0289">Folate biosynthesis</keyword>
<dbReference type="Pfam" id="PF00809">
    <property type="entry name" value="Pterin_bind"/>
    <property type="match status" value="1"/>
</dbReference>
<proteinExistence type="inferred from homology"/>
<evidence type="ECO:0000256" key="10">
    <source>
        <dbReference type="ARBA" id="ARBA00022909"/>
    </source>
</evidence>
<evidence type="ECO:0000256" key="8">
    <source>
        <dbReference type="ARBA" id="ARBA00022723"/>
    </source>
</evidence>
<dbReference type="GO" id="GO:0005829">
    <property type="term" value="C:cytosol"/>
    <property type="evidence" value="ECO:0007669"/>
    <property type="project" value="TreeGrafter"/>
</dbReference>
<comment type="catalytic activity">
    <reaction evidence="1">
        <text>(7,8-dihydropterin-6-yl)methyl diphosphate + 4-aminobenzoate = 7,8-dihydropteroate + diphosphate</text>
        <dbReference type="Rhea" id="RHEA:19949"/>
        <dbReference type="ChEBI" id="CHEBI:17836"/>
        <dbReference type="ChEBI" id="CHEBI:17839"/>
        <dbReference type="ChEBI" id="CHEBI:33019"/>
        <dbReference type="ChEBI" id="CHEBI:72950"/>
        <dbReference type="EC" id="2.5.1.15"/>
    </reaction>
</comment>